<gene>
    <name evidence="1" type="ORF">EZS27_037022</name>
</gene>
<feature type="non-terminal residue" evidence="1">
    <location>
        <position position="90"/>
    </location>
</feature>
<protein>
    <submittedName>
        <fullName evidence="1">Uncharacterized protein</fullName>
    </submittedName>
</protein>
<proteinExistence type="predicted"/>
<sequence length="90" mass="10340">MVYFLSSQIVRAQSSQWTRKDSLNLNRLLESKGEIKLNRGAVNIDFGRGSVTPPLMAKPALKYDETLPSVYSEKEKRNPMLFPYRMTESN</sequence>
<dbReference type="Pfam" id="PF16150">
    <property type="entry name" value="DUF4858"/>
    <property type="match status" value="1"/>
</dbReference>
<dbReference type="EMBL" id="SNRY01006717">
    <property type="protein sequence ID" value="KAA6311958.1"/>
    <property type="molecule type" value="Genomic_DNA"/>
</dbReference>
<evidence type="ECO:0000313" key="1">
    <source>
        <dbReference type="EMBL" id="KAA6311958.1"/>
    </source>
</evidence>
<dbReference type="InterPro" id="IPR032338">
    <property type="entry name" value="DUF4858"/>
</dbReference>
<dbReference type="AlphaFoldDB" id="A0A5J4PT62"/>
<comment type="caution">
    <text evidence="1">The sequence shown here is derived from an EMBL/GenBank/DDBJ whole genome shotgun (WGS) entry which is preliminary data.</text>
</comment>
<reference evidence="1" key="1">
    <citation type="submission" date="2019-03" db="EMBL/GenBank/DDBJ databases">
        <title>Single cell metagenomics reveals metabolic interactions within the superorganism composed of flagellate Streblomastix strix and complex community of Bacteroidetes bacteria on its surface.</title>
        <authorList>
            <person name="Treitli S.C."/>
            <person name="Kolisko M."/>
            <person name="Husnik F."/>
            <person name="Keeling P."/>
            <person name="Hampl V."/>
        </authorList>
    </citation>
    <scope>NUCLEOTIDE SEQUENCE</scope>
    <source>
        <strain evidence="1">STM</strain>
    </source>
</reference>
<organism evidence="1">
    <name type="scientific">termite gut metagenome</name>
    <dbReference type="NCBI Taxonomy" id="433724"/>
    <lineage>
        <taxon>unclassified sequences</taxon>
        <taxon>metagenomes</taxon>
        <taxon>organismal metagenomes</taxon>
    </lineage>
</organism>
<name>A0A5J4PT62_9ZZZZ</name>
<accession>A0A5J4PT62</accession>